<name>A0A6J7H5S2_9ZZZZ</name>
<organism evidence="2">
    <name type="scientific">freshwater metagenome</name>
    <dbReference type="NCBI Taxonomy" id="449393"/>
    <lineage>
        <taxon>unclassified sequences</taxon>
        <taxon>metagenomes</taxon>
        <taxon>ecological metagenomes</taxon>
    </lineage>
</organism>
<gene>
    <name evidence="2" type="ORF">UFOPK3662_00320</name>
</gene>
<feature type="transmembrane region" description="Helical" evidence="1">
    <location>
        <begin position="87"/>
        <end position="106"/>
    </location>
</feature>
<feature type="transmembrane region" description="Helical" evidence="1">
    <location>
        <begin position="32"/>
        <end position="55"/>
    </location>
</feature>
<keyword evidence="1" id="KW-0812">Transmembrane</keyword>
<keyword evidence="1" id="KW-1133">Transmembrane helix</keyword>
<sequence length="121" mass="11997">MAPAKLAAPLALAGGLLWILHALIGGGSDPFAAVLHFLGLACVLAAAGLFGSGLVKSDAVGMRVLVGLASALLALSVVEAFRPPDSAWYDGGWGIVAALLGGIGLVRRRGSGRTSGGAHSR</sequence>
<keyword evidence="1" id="KW-0472">Membrane</keyword>
<accession>A0A6J7H5S2</accession>
<proteinExistence type="predicted"/>
<evidence type="ECO:0000256" key="1">
    <source>
        <dbReference type="SAM" id="Phobius"/>
    </source>
</evidence>
<protein>
    <submittedName>
        <fullName evidence="2">Unannotated protein</fullName>
    </submittedName>
</protein>
<reference evidence="2" key="1">
    <citation type="submission" date="2020-05" db="EMBL/GenBank/DDBJ databases">
        <authorList>
            <person name="Chiriac C."/>
            <person name="Salcher M."/>
            <person name="Ghai R."/>
            <person name="Kavagutti S V."/>
        </authorList>
    </citation>
    <scope>NUCLEOTIDE SEQUENCE</scope>
</reference>
<evidence type="ECO:0000313" key="2">
    <source>
        <dbReference type="EMBL" id="CAB4916271.1"/>
    </source>
</evidence>
<feature type="transmembrane region" description="Helical" evidence="1">
    <location>
        <begin position="62"/>
        <end position="81"/>
    </location>
</feature>
<dbReference type="AlphaFoldDB" id="A0A6J7H5S2"/>
<dbReference type="EMBL" id="CAFBMW010000002">
    <property type="protein sequence ID" value="CAB4916271.1"/>
    <property type="molecule type" value="Genomic_DNA"/>
</dbReference>